<evidence type="ECO:0000256" key="5">
    <source>
        <dbReference type="ARBA" id="ARBA00023098"/>
    </source>
</evidence>
<dbReference type="SUPFAM" id="SSF47473">
    <property type="entry name" value="EF-hand"/>
    <property type="match status" value="1"/>
</dbReference>
<sequence>MDNTNEHNNDRLNQLKSGATLVKRKINGRKYSRQFYLNEHEDYISYKKSRRLFGKPRIYYVRDIDEVRSGFRAHTFDHLVKRRHIKPNDETRAFSIMYNNHRSELHLLAPNKDVRDLWAAGIQNLVDRHTGKTLHHLLQEENWILKYFRAADLDKSNLLSKQECRRLLTNFLHVQLPNNVFEQIFKTADQSQEGLLSPDEFIAFFHLLTRRKDLYHIMQQHIANGQSRTIEDIHMNIAELLTFLQTVQHQMMTVTTNWDDGKSELSGEYIERPEQVQKLIDEFELNSELREQGLMSLDGFRNMLLSSEFDIANPLFTRQIYQDMTRPLCDYYINTSHNTYLFYSQLSGESNPEAYNRALLTGCRAVELDCYDGSDGQPIVTHGFTLVKPCRFESIIRYMEPNLFKTSPYPVILNIENHCSTEQQKEMARILKEILGDRLVTETTVDKNPEKLPSPEDLKYKVFVRSKKREKSNKSQLSKKKLDSDDRNVELLSESIQDTVTDLFVYLQNVSYREYEYAKIHYSPLHSSSLDETRFEKISRDNPADLILQTTWRIIRTYPGGLRQDSSNANPINSWNCGVQMAALNYQNEDDIMPLCYGKFLDNGGCGYILKPDYLINAQNTKYNPLNPKSGVDLSETLTLTVISAQFLSRSNTTTMDIPDPYVIISIDGVPCDRQIQKTAVVNNNGLNPIWNEKFIFEIKYPQMALVYFTVHDYNPISVDDKLAHFCLPFKAMQTGYRHVHLRGSNNNPIHSTLFVHVEIEKDCDELFSVRL</sequence>
<dbReference type="Gene3D" id="1.10.238.10">
    <property type="entry name" value="EF-hand"/>
    <property type="match status" value="2"/>
</dbReference>
<dbReference type="SMART" id="SM00149">
    <property type="entry name" value="PLCYc"/>
    <property type="match status" value="1"/>
</dbReference>
<dbReference type="GO" id="GO:0005509">
    <property type="term" value="F:calcium ion binding"/>
    <property type="evidence" value="ECO:0007669"/>
    <property type="project" value="InterPro"/>
</dbReference>
<keyword evidence="6" id="KW-0807">Transducer</keyword>
<dbReference type="Gene3D" id="2.60.40.150">
    <property type="entry name" value="C2 domain"/>
    <property type="match status" value="1"/>
</dbReference>
<accession>A0A814AYP9</accession>
<name>A0A814AYP9_ADIRI</name>
<feature type="domain" description="EF-hand" evidence="11">
    <location>
        <begin position="139"/>
        <end position="174"/>
    </location>
</feature>
<dbReference type="EC" id="3.1.4.11" evidence="2 8"/>
<dbReference type="GO" id="GO:0004435">
    <property type="term" value="F:phosphatidylinositol-4,5-bisphosphate phospholipase C activity"/>
    <property type="evidence" value="ECO:0007669"/>
    <property type="project" value="UniProtKB-EC"/>
</dbReference>
<dbReference type="SUPFAM" id="SSF51695">
    <property type="entry name" value="PLC-like phosphodiesterases"/>
    <property type="match status" value="1"/>
</dbReference>
<keyword evidence="4 8" id="KW-0442">Lipid degradation</keyword>
<keyword evidence="3" id="KW-0106">Calcium</keyword>
<dbReference type="PROSITE" id="PS50222">
    <property type="entry name" value="EF_HAND_2"/>
    <property type="match status" value="2"/>
</dbReference>
<dbReference type="InterPro" id="IPR001711">
    <property type="entry name" value="PLipase_C_Pinositol-sp_Y"/>
</dbReference>
<dbReference type="InterPro" id="IPR017946">
    <property type="entry name" value="PLC-like_Pdiesterase_TIM-brl"/>
</dbReference>
<dbReference type="EMBL" id="CAJNOJ010000010">
    <property type="protein sequence ID" value="CAF0781720.1"/>
    <property type="molecule type" value="Genomic_DNA"/>
</dbReference>
<dbReference type="CDD" id="cd00275">
    <property type="entry name" value="C2_PLC_like"/>
    <property type="match status" value="1"/>
</dbReference>
<evidence type="ECO:0000256" key="3">
    <source>
        <dbReference type="ARBA" id="ARBA00022837"/>
    </source>
</evidence>
<dbReference type="OrthoDB" id="269822at2759"/>
<reference evidence="13" key="1">
    <citation type="submission" date="2021-02" db="EMBL/GenBank/DDBJ databases">
        <authorList>
            <person name="Nowell W R."/>
        </authorList>
    </citation>
    <scope>NUCLEOTIDE SEQUENCE</scope>
</reference>
<evidence type="ECO:0000259" key="9">
    <source>
        <dbReference type="PROSITE" id="PS50004"/>
    </source>
</evidence>
<dbReference type="Gene3D" id="2.30.29.30">
    <property type="entry name" value="Pleckstrin-homology domain (PH domain)/Phosphotyrosine-binding domain (PTB)"/>
    <property type="match status" value="1"/>
</dbReference>
<keyword evidence="14" id="KW-1185">Reference proteome</keyword>
<evidence type="ECO:0000256" key="1">
    <source>
        <dbReference type="ARBA" id="ARBA00001913"/>
    </source>
</evidence>
<feature type="domain" description="C2" evidence="9">
    <location>
        <begin position="618"/>
        <end position="744"/>
    </location>
</feature>
<dbReference type="InterPro" id="IPR000909">
    <property type="entry name" value="PLipase_C_PInositol-sp_X_dom"/>
</dbReference>
<dbReference type="InterPro" id="IPR001849">
    <property type="entry name" value="PH_domain"/>
</dbReference>
<dbReference type="AlphaFoldDB" id="A0A814AYP9"/>
<comment type="cofactor">
    <cofactor evidence="1">
        <name>Ca(2+)</name>
        <dbReference type="ChEBI" id="CHEBI:29108"/>
    </cofactor>
</comment>
<dbReference type="InterPro" id="IPR002048">
    <property type="entry name" value="EF_hand_dom"/>
</dbReference>
<dbReference type="Pfam" id="PF09279">
    <property type="entry name" value="EF-hand_like"/>
    <property type="match status" value="1"/>
</dbReference>
<dbReference type="GO" id="GO:0016042">
    <property type="term" value="P:lipid catabolic process"/>
    <property type="evidence" value="ECO:0007669"/>
    <property type="project" value="UniProtKB-KW"/>
</dbReference>
<dbReference type="PROSITE" id="PS50008">
    <property type="entry name" value="PIPLC_Y_DOMAIN"/>
    <property type="match status" value="1"/>
</dbReference>
<dbReference type="InterPro" id="IPR011992">
    <property type="entry name" value="EF-hand-dom_pair"/>
</dbReference>
<evidence type="ECO:0000313" key="14">
    <source>
        <dbReference type="Proteomes" id="UP000663828"/>
    </source>
</evidence>
<evidence type="ECO:0000256" key="4">
    <source>
        <dbReference type="ARBA" id="ARBA00022963"/>
    </source>
</evidence>
<evidence type="ECO:0000313" key="13">
    <source>
        <dbReference type="EMBL" id="CAF0920567.1"/>
    </source>
</evidence>
<dbReference type="Pfam" id="PF00168">
    <property type="entry name" value="C2"/>
    <property type="match status" value="1"/>
</dbReference>
<keyword evidence="8" id="KW-0378">Hydrolase</keyword>
<dbReference type="Gene3D" id="3.20.20.190">
    <property type="entry name" value="Phosphatidylinositol (PI) phosphodiesterase"/>
    <property type="match status" value="1"/>
</dbReference>
<evidence type="ECO:0000259" key="11">
    <source>
        <dbReference type="PROSITE" id="PS50222"/>
    </source>
</evidence>
<comment type="catalytic activity">
    <reaction evidence="7">
        <text>a 1,2-diacyl-sn-glycero-3-phospho-(1D-myo-inositol-4,5-bisphosphate) + H2O = 1D-myo-inositol 1,4,5-trisphosphate + a 1,2-diacyl-sn-glycerol + H(+)</text>
        <dbReference type="Rhea" id="RHEA:33179"/>
        <dbReference type="ChEBI" id="CHEBI:15377"/>
        <dbReference type="ChEBI" id="CHEBI:15378"/>
        <dbReference type="ChEBI" id="CHEBI:17815"/>
        <dbReference type="ChEBI" id="CHEBI:58456"/>
        <dbReference type="ChEBI" id="CHEBI:203600"/>
        <dbReference type="EC" id="3.1.4.11"/>
    </reaction>
    <physiologicalReaction direction="left-to-right" evidence="7">
        <dbReference type="Rhea" id="RHEA:33180"/>
    </physiologicalReaction>
</comment>
<dbReference type="SMART" id="SM00054">
    <property type="entry name" value="EFh"/>
    <property type="match status" value="2"/>
</dbReference>
<evidence type="ECO:0000256" key="8">
    <source>
        <dbReference type="RuleBase" id="RU361133"/>
    </source>
</evidence>
<evidence type="ECO:0000256" key="7">
    <source>
        <dbReference type="ARBA" id="ARBA00023674"/>
    </source>
</evidence>
<dbReference type="PROSITE" id="PS50007">
    <property type="entry name" value="PIPLC_X_DOMAIN"/>
    <property type="match status" value="1"/>
</dbReference>
<dbReference type="EMBL" id="CAJNOR010000458">
    <property type="protein sequence ID" value="CAF0920567.1"/>
    <property type="molecule type" value="Genomic_DNA"/>
</dbReference>
<dbReference type="InterPro" id="IPR035892">
    <property type="entry name" value="C2_domain_sf"/>
</dbReference>
<dbReference type="Pfam" id="PF16457">
    <property type="entry name" value="PH_12"/>
    <property type="match status" value="1"/>
</dbReference>
<evidence type="ECO:0000313" key="12">
    <source>
        <dbReference type="EMBL" id="CAF0781720.1"/>
    </source>
</evidence>
<organism evidence="13 14">
    <name type="scientific">Adineta ricciae</name>
    <name type="common">Rotifer</name>
    <dbReference type="NCBI Taxonomy" id="249248"/>
    <lineage>
        <taxon>Eukaryota</taxon>
        <taxon>Metazoa</taxon>
        <taxon>Spiralia</taxon>
        <taxon>Gnathifera</taxon>
        <taxon>Rotifera</taxon>
        <taxon>Eurotatoria</taxon>
        <taxon>Bdelloidea</taxon>
        <taxon>Adinetida</taxon>
        <taxon>Adinetidae</taxon>
        <taxon>Adineta</taxon>
    </lineage>
</organism>
<dbReference type="PROSITE" id="PS00018">
    <property type="entry name" value="EF_HAND_1"/>
    <property type="match status" value="1"/>
</dbReference>
<proteinExistence type="predicted"/>
<dbReference type="Pfam" id="PF00388">
    <property type="entry name" value="PI-PLC-X"/>
    <property type="match status" value="1"/>
</dbReference>
<feature type="domain" description="EF-hand" evidence="11">
    <location>
        <begin position="176"/>
        <end position="211"/>
    </location>
</feature>
<keyword evidence="5 8" id="KW-0443">Lipid metabolism</keyword>
<dbReference type="InterPro" id="IPR011993">
    <property type="entry name" value="PH-like_dom_sf"/>
</dbReference>
<feature type="domain" description="PI-PLC Y-box" evidence="10">
    <location>
        <begin position="500"/>
        <end position="615"/>
    </location>
</feature>
<dbReference type="PANTHER" id="PTHR10336">
    <property type="entry name" value="PHOSPHOINOSITIDE-SPECIFIC PHOSPHOLIPASE C FAMILY PROTEIN"/>
    <property type="match status" value="1"/>
</dbReference>
<dbReference type="PRINTS" id="PR00390">
    <property type="entry name" value="PHPHLIPASEC"/>
</dbReference>
<dbReference type="SUPFAM" id="SSF50729">
    <property type="entry name" value="PH domain-like"/>
    <property type="match status" value="1"/>
</dbReference>
<dbReference type="SMART" id="SM00148">
    <property type="entry name" value="PLCXc"/>
    <property type="match status" value="1"/>
</dbReference>
<dbReference type="PANTHER" id="PTHR10336:SF209">
    <property type="entry name" value="PHOSPHOINOSITIDE PHOSPHOLIPASE C"/>
    <property type="match status" value="1"/>
</dbReference>
<evidence type="ECO:0000256" key="6">
    <source>
        <dbReference type="ARBA" id="ARBA00023224"/>
    </source>
</evidence>
<dbReference type="Proteomes" id="UP000663852">
    <property type="component" value="Unassembled WGS sequence"/>
</dbReference>
<dbReference type="GO" id="GO:0035556">
    <property type="term" value="P:intracellular signal transduction"/>
    <property type="evidence" value="ECO:0007669"/>
    <property type="project" value="InterPro"/>
</dbReference>
<dbReference type="InterPro" id="IPR018247">
    <property type="entry name" value="EF_Hand_1_Ca_BS"/>
</dbReference>
<dbReference type="InterPro" id="IPR000008">
    <property type="entry name" value="C2_dom"/>
</dbReference>
<protein>
    <recommendedName>
        <fullName evidence="2 8">Phosphoinositide phospholipase C</fullName>
        <ecNumber evidence="2 8">3.1.4.11</ecNumber>
    </recommendedName>
</protein>
<dbReference type="SMART" id="SM00239">
    <property type="entry name" value="C2"/>
    <property type="match status" value="1"/>
</dbReference>
<comment type="caution">
    <text evidence="13">The sequence shown here is derived from an EMBL/GenBank/DDBJ whole genome shotgun (WGS) entry which is preliminary data.</text>
</comment>
<evidence type="ECO:0000259" key="10">
    <source>
        <dbReference type="PROSITE" id="PS50008"/>
    </source>
</evidence>
<gene>
    <name evidence="12" type="ORF">EDS130_LOCUS3870</name>
    <name evidence="13" type="ORF">XAT740_LOCUS9013</name>
</gene>
<dbReference type="InterPro" id="IPR015359">
    <property type="entry name" value="PLC_EF-hand-like"/>
</dbReference>
<dbReference type="Pfam" id="PF00387">
    <property type="entry name" value="PI-PLC-Y"/>
    <property type="match status" value="1"/>
</dbReference>
<dbReference type="SUPFAM" id="SSF49562">
    <property type="entry name" value="C2 domain (Calcium/lipid-binding domain, CaLB)"/>
    <property type="match status" value="1"/>
</dbReference>
<dbReference type="InterPro" id="IPR001192">
    <property type="entry name" value="PI-PLC_fam"/>
</dbReference>
<dbReference type="PROSITE" id="PS50004">
    <property type="entry name" value="C2"/>
    <property type="match status" value="1"/>
</dbReference>
<dbReference type="CDD" id="cd08558">
    <property type="entry name" value="PI-PLCc_eukaryota"/>
    <property type="match status" value="1"/>
</dbReference>
<dbReference type="Proteomes" id="UP000663828">
    <property type="component" value="Unassembled WGS sequence"/>
</dbReference>
<evidence type="ECO:0000256" key="2">
    <source>
        <dbReference type="ARBA" id="ARBA00012368"/>
    </source>
</evidence>